<name>A0ABR2N0G4_9ASPA</name>
<dbReference type="Proteomes" id="UP001412067">
    <property type="component" value="Unassembled WGS sequence"/>
</dbReference>
<sequence>MVQHNALMRISCLLNLSDGQQISFSAGLVPRWLQTNLFGNMHYYDIEIPSFNIRVVRQTNCISPSRQGARDSTLYPALFLSASRPDVVPLRPGTVPLRLTATGASRVASSALVLFIFVPVNRREQLYFAKPG</sequence>
<dbReference type="EMBL" id="JBBWWR010000003">
    <property type="protein sequence ID" value="KAK8969141.1"/>
    <property type="molecule type" value="Genomic_DNA"/>
</dbReference>
<comment type="caution">
    <text evidence="1">The sequence shown here is derived from an EMBL/GenBank/DDBJ whole genome shotgun (WGS) entry which is preliminary data.</text>
</comment>
<keyword evidence="2" id="KW-1185">Reference proteome</keyword>
<gene>
    <name evidence="1" type="ORF">KSP40_PGU008781</name>
</gene>
<evidence type="ECO:0000313" key="2">
    <source>
        <dbReference type="Proteomes" id="UP001412067"/>
    </source>
</evidence>
<evidence type="ECO:0000313" key="1">
    <source>
        <dbReference type="EMBL" id="KAK8969141.1"/>
    </source>
</evidence>
<reference evidence="1 2" key="1">
    <citation type="journal article" date="2022" name="Nat. Plants">
        <title>Genomes of leafy and leafless Platanthera orchids illuminate the evolution of mycoheterotrophy.</title>
        <authorList>
            <person name="Li M.H."/>
            <person name="Liu K.W."/>
            <person name="Li Z."/>
            <person name="Lu H.C."/>
            <person name="Ye Q.L."/>
            <person name="Zhang D."/>
            <person name="Wang J.Y."/>
            <person name="Li Y.F."/>
            <person name="Zhong Z.M."/>
            <person name="Liu X."/>
            <person name="Yu X."/>
            <person name="Liu D.K."/>
            <person name="Tu X.D."/>
            <person name="Liu B."/>
            <person name="Hao Y."/>
            <person name="Liao X.Y."/>
            <person name="Jiang Y.T."/>
            <person name="Sun W.H."/>
            <person name="Chen J."/>
            <person name="Chen Y.Q."/>
            <person name="Ai Y."/>
            <person name="Zhai J.W."/>
            <person name="Wu S.S."/>
            <person name="Zhou Z."/>
            <person name="Hsiao Y.Y."/>
            <person name="Wu W.L."/>
            <person name="Chen Y.Y."/>
            <person name="Lin Y.F."/>
            <person name="Hsu J.L."/>
            <person name="Li C.Y."/>
            <person name="Wang Z.W."/>
            <person name="Zhao X."/>
            <person name="Zhong W.Y."/>
            <person name="Ma X.K."/>
            <person name="Ma L."/>
            <person name="Huang J."/>
            <person name="Chen G.Z."/>
            <person name="Huang M.Z."/>
            <person name="Huang L."/>
            <person name="Peng D.H."/>
            <person name="Luo Y.B."/>
            <person name="Zou S.Q."/>
            <person name="Chen S.P."/>
            <person name="Lan S."/>
            <person name="Tsai W.C."/>
            <person name="Van de Peer Y."/>
            <person name="Liu Z.J."/>
        </authorList>
    </citation>
    <scope>NUCLEOTIDE SEQUENCE [LARGE SCALE GENOMIC DNA]</scope>
    <source>
        <strain evidence="1">Lor288</strain>
    </source>
</reference>
<proteinExistence type="predicted"/>
<protein>
    <submittedName>
        <fullName evidence="1">Uncharacterized protein</fullName>
    </submittedName>
</protein>
<organism evidence="1 2">
    <name type="scientific">Platanthera guangdongensis</name>
    <dbReference type="NCBI Taxonomy" id="2320717"/>
    <lineage>
        <taxon>Eukaryota</taxon>
        <taxon>Viridiplantae</taxon>
        <taxon>Streptophyta</taxon>
        <taxon>Embryophyta</taxon>
        <taxon>Tracheophyta</taxon>
        <taxon>Spermatophyta</taxon>
        <taxon>Magnoliopsida</taxon>
        <taxon>Liliopsida</taxon>
        <taxon>Asparagales</taxon>
        <taxon>Orchidaceae</taxon>
        <taxon>Orchidoideae</taxon>
        <taxon>Orchideae</taxon>
        <taxon>Orchidinae</taxon>
        <taxon>Platanthera</taxon>
    </lineage>
</organism>
<accession>A0ABR2N0G4</accession>